<keyword evidence="3 6" id="KW-0812">Transmembrane</keyword>
<evidence type="ECO:0000256" key="6">
    <source>
        <dbReference type="SAM" id="Phobius"/>
    </source>
</evidence>
<dbReference type="Pfam" id="PF03741">
    <property type="entry name" value="TerC"/>
    <property type="match status" value="1"/>
</dbReference>
<dbReference type="Proteomes" id="UP000266934">
    <property type="component" value="Chromosome"/>
</dbReference>
<feature type="transmembrane region" description="Helical" evidence="6">
    <location>
        <begin position="203"/>
        <end position="221"/>
    </location>
</feature>
<evidence type="ECO:0000313" key="8">
    <source>
        <dbReference type="Proteomes" id="UP000266934"/>
    </source>
</evidence>
<evidence type="ECO:0000256" key="3">
    <source>
        <dbReference type="ARBA" id="ARBA00022692"/>
    </source>
</evidence>
<dbReference type="InterPro" id="IPR022301">
    <property type="entry name" value="Integral_membrane_YjbE"/>
</dbReference>
<dbReference type="NCBIfam" id="TIGR03717">
    <property type="entry name" value="R_switched_YjbE"/>
    <property type="match status" value="1"/>
</dbReference>
<organism evidence="7 8">
    <name type="scientific">Blastochloris tepida</name>
    <dbReference type="NCBI Taxonomy" id="2233851"/>
    <lineage>
        <taxon>Bacteria</taxon>
        <taxon>Pseudomonadati</taxon>
        <taxon>Pseudomonadota</taxon>
        <taxon>Alphaproteobacteria</taxon>
        <taxon>Hyphomicrobiales</taxon>
        <taxon>Blastochloridaceae</taxon>
        <taxon>Blastochloris</taxon>
    </lineage>
</organism>
<evidence type="ECO:0000313" key="7">
    <source>
        <dbReference type="EMBL" id="BBF93284.1"/>
    </source>
</evidence>
<feature type="transmembrane region" description="Helical" evidence="6">
    <location>
        <begin position="110"/>
        <end position="130"/>
    </location>
</feature>
<dbReference type="GO" id="GO:0016020">
    <property type="term" value="C:membrane"/>
    <property type="evidence" value="ECO:0007669"/>
    <property type="project" value="UniProtKB-SubCell"/>
</dbReference>
<feature type="transmembrane region" description="Helical" evidence="6">
    <location>
        <begin position="136"/>
        <end position="157"/>
    </location>
</feature>
<evidence type="ECO:0000256" key="4">
    <source>
        <dbReference type="ARBA" id="ARBA00022989"/>
    </source>
</evidence>
<proteinExistence type="inferred from homology"/>
<dbReference type="RefSeq" id="WP_126399860.1">
    <property type="nucleotide sequence ID" value="NZ_AP018907.1"/>
</dbReference>
<feature type="transmembrane region" description="Helical" evidence="6">
    <location>
        <begin position="43"/>
        <end position="64"/>
    </location>
</feature>
<dbReference type="KEGG" id="blag:BLTE_19690"/>
<gene>
    <name evidence="7" type="ORF">BLTE_19690</name>
</gene>
<name>A0A348G151_9HYPH</name>
<keyword evidence="5 6" id="KW-0472">Membrane</keyword>
<dbReference type="AlphaFoldDB" id="A0A348G151"/>
<evidence type="ECO:0000256" key="5">
    <source>
        <dbReference type="ARBA" id="ARBA00023136"/>
    </source>
</evidence>
<accession>A0A348G151</accession>
<keyword evidence="4 6" id="KW-1133">Transmembrane helix</keyword>
<feature type="transmembrane region" description="Helical" evidence="6">
    <location>
        <begin position="164"/>
        <end position="183"/>
    </location>
</feature>
<protein>
    <submittedName>
        <fullName evidence="7">Membrane protein</fullName>
    </submittedName>
</protein>
<sequence>MSLDQPAFWLAALQIIWVDILLSGDNAVVIALACRHLPPQQRLWGMILGAGTAVALRIAFAGVVTELMSLPYLKLVGAALLVWVAVKLVVPAESHAEGELAPADSLWRAVRIIAIADAVMSLDNVIAIAAVARGELILIVFGLIVSIPLIVAGSAMLMRLLERYPVMIWAGAALLGWVAGEIVVSEPLIIDLYGSRLPHLLELTVAASGALLVLAIGWVLARRRRRPDVIEEL</sequence>
<comment type="subcellular location">
    <subcellularLocation>
        <location evidence="1">Membrane</location>
        <topology evidence="1">Multi-pass membrane protein</topology>
    </subcellularLocation>
</comment>
<dbReference type="PANTHER" id="PTHR30238">
    <property type="entry name" value="MEMBRANE BOUND PREDICTED REDOX MODULATOR"/>
    <property type="match status" value="1"/>
</dbReference>
<reference evidence="7 8" key="1">
    <citation type="submission" date="2018-08" db="EMBL/GenBank/DDBJ databases">
        <title>Complete genome sequencing of Blastochloris tepida GI.</title>
        <authorList>
            <person name="Tsukatani Y."/>
            <person name="Mori H."/>
        </authorList>
    </citation>
    <scope>NUCLEOTIDE SEQUENCE [LARGE SCALE GENOMIC DNA]</scope>
    <source>
        <strain evidence="7 8">GI</strain>
    </source>
</reference>
<evidence type="ECO:0000256" key="2">
    <source>
        <dbReference type="ARBA" id="ARBA00007511"/>
    </source>
</evidence>
<keyword evidence="8" id="KW-1185">Reference proteome</keyword>
<dbReference type="EMBL" id="AP018907">
    <property type="protein sequence ID" value="BBF93284.1"/>
    <property type="molecule type" value="Genomic_DNA"/>
</dbReference>
<feature type="transmembrane region" description="Helical" evidence="6">
    <location>
        <begin position="70"/>
        <end position="90"/>
    </location>
</feature>
<comment type="similarity">
    <text evidence="2">Belongs to the TerC family.</text>
</comment>
<dbReference type="OrthoDB" id="9807970at2"/>
<dbReference type="PANTHER" id="PTHR30238:SF4">
    <property type="entry name" value="SLL1022 PROTEIN"/>
    <property type="match status" value="1"/>
</dbReference>
<feature type="transmembrane region" description="Helical" evidence="6">
    <location>
        <begin position="6"/>
        <end position="31"/>
    </location>
</feature>
<dbReference type="InterPro" id="IPR005496">
    <property type="entry name" value="Integral_membrane_TerC"/>
</dbReference>
<evidence type="ECO:0000256" key="1">
    <source>
        <dbReference type="ARBA" id="ARBA00004141"/>
    </source>
</evidence>